<feature type="region of interest" description="Disordered" evidence="1">
    <location>
        <begin position="143"/>
        <end position="208"/>
    </location>
</feature>
<dbReference type="Proteomes" id="UP001396334">
    <property type="component" value="Unassembled WGS sequence"/>
</dbReference>
<keyword evidence="3" id="KW-1185">Reference proteome</keyword>
<organism evidence="2 3">
    <name type="scientific">Hibiscus sabdariffa</name>
    <name type="common">roselle</name>
    <dbReference type="NCBI Taxonomy" id="183260"/>
    <lineage>
        <taxon>Eukaryota</taxon>
        <taxon>Viridiplantae</taxon>
        <taxon>Streptophyta</taxon>
        <taxon>Embryophyta</taxon>
        <taxon>Tracheophyta</taxon>
        <taxon>Spermatophyta</taxon>
        <taxon>Magnoliopsida</taxon>
        <taxon>eudicotyledons</taxon>
        <taxon>Gunneridae</taxon>
        <taxon>Pentapetalae</taxon>
        <taxon>rosids</taxon>
        <taxon>malvids</taxon>
        <taxon>Malvales</taxon>
        <taxon>Malvaceae</taxon>
        <taxon>Malvoideae</taxon>
        <taxon>Hibiscus</taxon>
    </lineage>
</organism>
<accession>A0ABR2U4C5</accession>
<sequence>MLTARGRSGSSLIIIFKIPRRALDPTARSPAPTASFTLLSHRTPSIEPHLDKPHCYRSHLHRASILHPPSFTRDHPLSTFNTSDPSNPFLSLPITRCRCTIFIPIRTISKLPTPTVIEHNFNQVLNQTHSIFLLTYSLQPKPSLDPSPETNHIENSLKSPNHPPSSLKHPFSHKRPPNQYPNHIRTKIQDNPATTKKNQRNQRESEKE</sequence>
<comment type="caution">
    <text evidence="2">The sequence shown here is derived from an EMBL/GenBank/DDBJ whole genome shotgun (WGS) entry which is preliminary data.</text>
</comment>
<evidence type="ECO:0000313" key="3">
    <source>
        <dbReference type="Proteomes" id="UP001396334"/>
    </source>
</evidence>
<evidence type="ECO:0000256" key="1">
    <source>
        <dbReference type="SAM" id="MobiDB-lite"/>
    </source>
</evidence>
<proteinExistence type="predicted"/>
<name>A0ABR2U4C5_9ROSI</name>
<evidence type="ECO:0000313" key="2">
    <source>
        <dbReference type="EMBL" id="KAK9044578.1"/>
    </source>
</evidence>
<dbReference type="EMBL" id="JBBPBN010000002">
    <property type="protein sequence ID" value="KAK9044578.1"/>
    <property type="molecule type" value="Genomic_DNA"/>
</dbReference>
<gene>
    <name evidence="2" type="ORF">V6N11_058476</name>
</gene>
<protein>
    <submittedName>
        <fullName evidence="2">Uncharacterized protein</fullName>
    </submittedName>
</protein>
<feature type="compositionally biased region" description="Polar residues" evidence="1">
    <location>
        <begin position="148"/>
        <end position="159"/>
    </location>
</feature>
<reference evidence="2 3" key="1">
    <citation type="journal article" date="2024" name="G3 (Bethesda)">
        <title>Genome assembly of Hibiscus sabdariffa L. provides insights into metabolisms of medicinal natural products.</title>
        <authorList>
            <person name="Kim T."/>
        </authorList>
    </citation>
    <scope>NUCLEOTIDE SEQUENCE [LARGE SCALE GENOMIC DNA]</scope>
    <source>
        <strain evidence="2">TK-2024</strain>
        <tissue evidence="2">Old leaves</tissue>
    </source>
</reference>